<dbReference type="EMBL" id="CAXAMM010005247">
    <property type="protein sequence ID" value="CAK9006579.1"/>
    <property type="molecule type" value="Genomic_DNA"/>
</dbReference>
<sequence>MDLLKSGWKYLDVRRAEEAALCCLWIKSQESVDAIVARMASLISLVVNGQHLRPQREGGKQELGLLGAPKAYRSKAQQDGMKTITQTQDMSKFQFPFSTFLALGISWAKLASSMGASRSANRRSRDCLVVGLRSGSGWHVGCSSAPTLGNALEEAISEWQQTYEHPRLIHTSKAAQASLPKDQSIPSCQMIPEPVVTEGNNVAFGLVFLPCKWASRMKDLLAEIQETVGWPDRAPLLGEGIDSGALLAEAFCSFDRLQFFAEQNRCSAQATSQLALAWTRAHSAADSWARCGPRISKVCAVPLCSGAVSSGNLEVFSAKSLEDKALSAALDRAVALAWRVGLSAGLLPELLSELKDNAKSRKWLVSHGISIHELTGARLSQFLADSAHGGSSVPTSLRSGLKLLSDALLLKWPLDLPAVLAICRVSKRSAVEASAAQQQTLPCLTVEQLQHLESIGCSLQQPLAIRWGALLGCLLAHACLRFSDAQRSEKIRLGKASLYGFCWRSKRRRTGFPFAALRAGFSAQPWADSLALQLPPLSLTEGDARKLTLHACRPLFPTLAQVSSQVIAGWRPGEDFEPPPLPVELPPPLPDLPRPQFEPIQGDGQSLGSGIFLEHGVAKGADLTATAYGFWLSLTVLMNAYVLVGVDGWCSKQTADDYLDLVEEKLWHPRAPSLQVVADIEQRHRLCWVELTRGPEGLTLGEAIKTSVSELAGAWQYGPDVPAAGQKRKQPEKEREPTYQIQESKGGVAICHLWNSGKCKDGDKCSHNRLHICDIKGCGKPHRRALGIPALAHPFPASLALRLGPDPERFLGFKSQDGSFAPSRGRALAATQLMASTGLQPTGRALPPLLPHNLQPDEHWRRACFGLRHPWPSFLLCHRPCLSQWSEFIAWGLPSLSGAQRRWGVSGTWQTNWPAFNQAGVAPSTPAGKPSLAAGDLELDRASLQKTQQELDDGLMLGPWEASALPEWVAVVSRRFPIWEHHGAQPTRKCRNIDDMSESLLNNTVEDFETYIPHGIEHVLALVRCLREIFPAATDLAGYTADFKAAYRQIAISPAQHKFQGIASWDCKKNQVMVGVLTALAFGSRRSPTNWGRLVSLLMTIAWRHLSLLLLDYVDDTNGVEPAFCADSGRQAWLDLMEVFGLKLDAKKCCPKAVPQFESLGVLWTLNDERGLLQVAPSRVASLQEDIQSILASDLLCPGHAARLRGKLGFAVVAAFGRFGRAQLSALKRRQYAIGLQTFSLTPVLRAQLQWWSSRLSCLPPRAIARSPTSQFLVAYSDGEGFGKVAVSLTFLDRSTEFCCAMLLHRWGGNQNIHRIEAVGPSILLLTWQPHVSGQLVLFFIDNQSALGSMIGGWSDESVLNDITALTWALVYGGKVNGSMLAGRNFLGRESVDVESVLIFGDVGSAGVTRRAMALLDACYPFAHKAGLLTDEAVGLKGRVGTCACAVLLLPGALGSAVNLCGVRPLAELPVFDADLRRGIIRTVEDLLAAAVPGDRKPSISAAEAIQEIAKDAGVREADLWVGLPRVASRDSAQLRVAPGAGEWALYPWGLVSVEGSLLLQANPRAEGVCHKTIDRVRIFTTDPDQELT</sequence>
<dbReference type="PANTHER" id="PTHR33050">
    <property type="entry name" value="REVERSE TRANSCRIPTASE DOMAIN-CONTAINING PROTEIN"/>
    <property type="match status" value="1"/>
</dbReference>
<keyword evidence="1" id="KW-0479">Metal-binding</keyword>
<accession>A0ABP0IWZ7</accession>
<evidence type="ECO:0000259" key="2">
    <source>
        <dbReference type="PROSITE" id="PS50103"/>
    </source>
</evidence>
<organism evidence="3 4">
    <name type="scientific">Durusdinium trenchii</name>
    <dbReference type="NCBI Taxonomy" id="1381693"/>
    <lineage>
        <taxon>Eukaryota</taxon>
        <taxon>Sar</taxon>
        <taxon>Alveolata</taxon>
        <taxon>Dinophyceae</taxon>
        <taxon>Suessiales</taxon>
        <taxon>Symbiodiniaceae</taxon>
        <taxon>Durusdinium</taxon>
    </lineage>
</organism>
<dbReference type="PROSITE" id="PS50103">
    <property type="entry name" value="ZF_C3H1"/>
    <property type="match status" value="1"/>
</dbReference>
<dbReference type="Proteomes" id="UP001642464">
    <property type="component" value="Unassembled WGS sequence"/>
</dbReference>
<reference evidence="3 4" key="1">
    <citation type="submission" date="2024-02" db="EMBL/GenBank/DDBJ databases">
        <authorList>
            <person name="Chen Y."/>
            <person name="Shah S."/>
            <person name="Dougan E. K."/>
            <person name="Thang M."/>
            <person name="Chan C."/>
        </authorList>
    </citation>
    <scope>NUCLEOTIDE SEQUENCE [LARGE SCALE GENOMIC DNA]</scope>
</reference>
<evidence type="ECO:0000313" key="4">
    <source>
        <dbReference type="Proteomes" id="UP001642464"/>
    </source>
</evidence>
<evidence type="ECO:0000313" key="3">
    <source>
        <dbReference type="EMBL" id="CAK9006579.1"/>
    </source>
</evidence>
<feature type="domain" description="C3H1-type" evidence="2">
    <location>
        <begin position="745"/>
        <end position="774"/>
    </location>
</feature>
<dbReference type="InterPro" id="IPR052055">
    <property type="entry name" value="Hepadnavirus_pol/RT"/>
</dbReference>
<keyword evidence="1" id="KW-0862">Zinc</keyword>
<keyword evidence="1" id="KW-0863">Zinc-finger</keyword>
<dbReference type="InterPro" id="IPR000571">
    <property type="entry name" value="Znf_CCCH"/>
</dbReference>
<gene>
    <name evidence="3" type="ORF">SCF082_LOCUS9094</name>
</gene>
<comment type="caution">
    <text evidence="3">The sequence shown here is derived from an EMBL/GenBank/DDBJ whole genome shotgun (WGS) entry which is preliminary data.</text>
</comment>
<proteinExistence type="predicted"/>
<keyword evidence="4" id="KW-1185">Reference proteome</keyword>
<feature type="zinc finger region" description="C3H1-type" evidence="1">
    <location>
        <begin position="745"/>
        <end position="774"/>
    </location>
</feature>
<protein>
    <recommendedName>
        <fullName evidence="2">C3H1-type domain-containing protein</fullName>
    </recommendedName>
</protein>
<name>A0ABP0IWZ7_9DINO</name>
<dbReference type="PANTHER" id="PTHR33050:SF7">
    <property type="entry name" value="RIBONUCLEASE H"/>
    <property type="match status" value="1"/>
</dbReference>
<evidence type="ECO:0000256" key="1">
    <source>
        <dbReference type="PROSITE-ProRule" id="PRU00723"/>
    </source>
</evidence>